<dbReference type="RefSeq" id="WP_245933800.1">
    <property type="nucleotide sequence ID" value="NZ_UAPU01000007.1"/>
</dbReference>
<evidence type="ECO:0000256" key="3">
    <source>
        <dbReference type="ARBA" id="ARBA00022729"/>
    </source>
</evidence>
<dbReference type="Proteomes" id="UP000250086">
    <property type="component" value="Unassembled WGS sequence"/>
</dbReference>
<evidence type="ECO:0000256" key="1">
    <source>
        <dbReference type="ARBA" id="ARBA00009023"/>
    </source>
</evidence>
<feature type="signal peptide" evidence="4">
    <location>
        <begin position="1"/>
        <end position="20"/>
    </location>
</feature>
<keyword evidence="3 4" id="KW-0732">Signal</keyword>
<dbReference type="InterPro" id="IPR018389">
    <property type="entry name" value="DctP_fam"/>
</dbReference>
<dbReference type="PROSITE" id="PS51257">
    <property type="entry name" value="PROKAR_LIPOPROTEIN"/>
    <property type="match status" value="1"/>
</dbReference>
<dbReference type="PIRSF" id="PIRSF006470">
    <property type="entry name" value="DctB"/>
    <property type="match status" value="1"/>
</dbReference>
<gene>
    <name evidence="5" type="primary">siaP_2</name>
    <name evidence="5" type="ORF">NCTC13093_00855</name>
</gene>
<dbReference type="InterPro" id="IPR004682">
    <property type="entry name" value="TRAP_DctP"/>
</dbReference>
<evidence type="ECO:0000256" key="4">
    <source>
        <dbReference type="SAM" id="SignalP"/>
    </source>
</evidence>
<dbReference type="PANTHER" id="PTHR33376:SF7">
    <property type="entry name" value="C4-DICARBOXYLATE-BINDING PROTEIN DCTB"/>
    <property type="match status" value="1"/>
</dbReference>
<name>A0A2X0VJ20_9GAMM</name>
<evidence type="ECO:0000313" key="6">
    <source>
        <dbReference type="Proteomes" id="UP000250086"/>
    </source>
</evidence>
<sequence>MKKIGLMAVTAMAAALFVTGCGGEKSSGSAADAKVETTVWKLAFNQPEDHPEFRSIEQFAADLKKATNGAYTIEVYPNELLGSQKETIEMVQSGSLPFSLVAGSLLENWNPDFAVFNLPYVFKDYKHLQRVVKDKAVVGDLFKSLEKQGLTVLCAMYSGTRNVYTKPGVEIRTPADLKGMKIRVMQSDTMVKMLNYMGGTGTPMGQGEVYTAIQTGVLDGAENNEVTYYALKQHEVGPTYNLTGHLMMPDYIVTNTKFYNGLPDDVKKFFADNLDKLVDTEFDMFAAEVSKSLEKAKKGGTVVVEADQEAFKKAVEPLISEKVTTDSAKKLYEAVQKSRDL</sequence>
<keyword evidence="2" id="KW-0813">Transport</keyword>
<dbReference type="CDD" id="cd13671">
    <property type="entry name" value="PBP2_TRAP_SBP_like_3"/>
    <property type="match status" value="1"/>
</dbReference>
<dbReference type="SUPFAM" id="SSF53850">
    <property type="entry name" value="Periplasmic binding protein-like II"/>
    <property type="match status" value="1"/>
</dbReference>
<dbReference type="EMBL" id="UAPV01000001">
    <property type="protein sequence ID" value="SPT69478.1"/>
    <property type="molecule type" value="Genomic_DNA"/>
</dbReference>
<keyword evidence="6" id="KW-1185">Reference proteome</keyword>
<dbReference type="GO" id="GO:0055085">
    <property type="term" value="P:transmembrane transport"/>
    <property type="evidence" value="ECO:0007669"/>
    <property type="project" value="InterPro"/>
</dbReference>
<feature type="chain" id="PRO_5015986969" evidence="4">
    <location>
        <begin position="21"/>
        <end position="341"/>
    </location>
</feature>
<dbReference type="GO" id="GO:0030288">
    <property type="term" value="C:outer membrane-bounded periplasmic space"/>
    <property type="evidence" value="ECO:0007669"/>
    <property type="project" value="InterPro"/>
</dbReference>
<dbReference type="NCBIfam" id="NF037995">
    <property type="entry name" value="TRAP_S1"/>
    <property type="match status" value="1"/>
</dbReference>
<dbReference type="NCBIfam" id="TIGR00787">
    <property type="entry name" value="dctP"/>
    <property type="match status" value="1"/>
</dbReference>
<dbReference type="Gene3D" id="3.40.190.170">
    <property type="entry name" value="Bacterial extracellular solute-binding protein, family 7"/>
    <property type="match status" value="1"/>
</dbReference>
<reference evidence="5 6" key="1">
    <citation type="submission" date="2018-06" db="EMBL/GenBank/DDBJ databases">
        <authorList>
            <consortium name="Pathogen Informatics"/>
            <person name="Doyle S."/>
        </authorList>
    </citation>
    <scope>NUCLEOTIDE SEQUENCE [LARGE SCALE GENOMIC DNA]</scope>
    <source>
        <strain evidence="5 6">NCTC13093</strain>
    </source>
</reference>
<evidence type="ECO:0000256" key="2">
    <source>
        <dbReference type="ARBA" id="ARBA00022448"/>
    </source>
</evidence>
<comment type="similarity">
    <text evidence="1">Belongs to the bacterial solute-binding protein 7 family.</text>
</comment>
<proteinExistence type="inferred from homology"/>
<dbReference type="InterPro" id="IPR038404">
    <property type="entry name" value="TRAP_DctP_sf"/>
</dbReference>
<protein>
    <submittedName>
        <fullName evidence="5">Neu5Ac-binding protein</fullName>
    </submittedName>
</protein>
<organism evidence="5 6">
    <name type="scientific">Anaerobiospirillum thomasii</name>
    <dbReference type="NCBI Taxonomy" id="179995"/>
    <lineage>
        <taxon>Bacteria</taxon>
        <taxon>Pseudomonadati</taxon>
        <taxon>Pseudomonadota</taxon>
        <taxon>Gammaproteobacteria</taxon>
        <taxon>Aeromonadales</taxon>
        <taxon>Succinivibrionaceae</taxon>
        <taxon>Anaerobiospirillum</taxon>
    </lineage>
</organism>
<dbReference type="AlphaFoldDB" id="A0A2X0VJ20"/>
<dbReference type="Pfam" id="PF03480">
    <property type="entry name" value="DctP"/>
    <property type="match status" value="1"/>
</dbReference>
<evidence type="ECO:0000313" key="5">
    <source>
        <dbReference type="EMBL" id="SPT69478.1"/>
    </source>
</evidence>
<accession>A0A2X0VJ20</accession>
<dbReference type="PANTHER" id="PTHR33376">
    <property type="match status" value="1"/>
</dbReference>